<gene>
    <name evidence="2" type="ORF">ENI96_06480</name>
</gene>
<evidence type="ECO:0000259" key="1">
    <source>
        <dbReference type="PROSITE" id="PS51746"/>
    </source>
</evidence>
<dbReference type="InterPro" id="IPR015655">
    <property type="entry name" value="PP2C"/>
</dbReference>
<name>A0A831RIV9_9GAMM</name>
<protein>
    <submittedName>
        <fullName evidence="2">Serine/threonine-protein phosphatase</fullName>
    </submittedName>
</protein>
<dbReference type="EMBL" id="DRKP01000072">
    <property type="protein sequence ID" value="HEB96057.1"/>
    <property type="molecule type" value="Genomic_DNA"/>
</dbReference>
<dbReference type="GO" id="GO:0004722">
    <property type="term" value="F:protein serine/threonine phosphatase activity"/>
    <property type="evidence" value="ECO:0007669"/>
    <property type="project" value="InterPro"/>
</dbReference>
<dbReference type="AlphaFoldDB" id="A0A831RIV9"/>
<reference evidence="2" key="1">
    <citation type="journal article" date="2020" name="mSystems">
        <title>Genome- and Community-Level Interaction Insights into Carbon Utilization and Element Cycling Functions of Hydrothermarchaeota in Hydrothermal Sediment.</title>
        <authorList>
            <person name="Zhou Z."/>
            <person name="Liu Y."/>
            <person name="Xu W."/>
            <person name="Pan J."/>
            <person name="Luo Z.H."/>
            <person name="Li M."/>
        </authorList>
    </citation>
    <scope>NUCLEOTIDE SEQUENCE [LARGE SCALE GENOMIC DNA]</scope>
    <source>
        <strain evidence="2">HyVt-443</strain>
    </source>
</reference>
<dbReference type="CDD" id="cd00143">
    <property type="entry name" value="PP2Cc"/>
    <property type="match status" value="1"/>
</dbReference>
<dbReference type="Gene3D" id="3.60.40.10">
    <property type="entry name" value="PPM-type phosphatase domain"/>
    <property type="match status" value="1"/>
</dbReference>
<sequence>MNGQLRYQAGKASQLGNRRSNQDRCALIDSDGVLLLVLGDGMGGHPRGEMAAQILIDTCRLELERASRPITDPAAFLNGALKEAHDAIRFYGLQHTPPIDPRTTAVVALIQEGMVHWVHAGDSRFYLFRNGELLARTRDHSYVERLHQQGILSREELENHPHRNYVTRCLGGNGSLPQANAARRILAPGDRLLLCSDGLWGSLDEELMIDALFSTMTPEEAATALAAEAAQTAYPDSDNVTLLILRVDALPVPLQAAPATVERQPDQDLDRAIAELQNAIENFDPKP</sequence>
<dbReference type="SUPFAM" id="SSF81606">
    <property type="entry name" value="PP2C-like"/>
    <property type="match status" value="1"/>
</dbReference>
<dbReference type="InterPro" id="IPR001932">
    <property type="entry name" value="PPM-type_phosphatase-like_dom"/>
</dbReference>
<dbReference type="SMART" id="SM00331">
    <property type="entry name" value="PP2C_SIG"/>
    <property type="match status" value="1"/>
</dbReference>
<dbReference type="SMART" id="SM00332">
    <property type="entry name" value="PP2Cc"/>
    <property type="match status" value="1"/>
</dbReference>
<feature type="domain" description="PPM-type phosphatase" evidence="1">
    <location>
        <begin position="8"/>
        <end position="247"/>
    </location>
</feature>
<dbReference type="InterPro" id="IPR036457">
    <property type="entry name" value="PPM-type-like_dom_sf"/>
</dbReference>
<dbReference type="PANTHER" id="PTHR13832">
    <property type="entry name" value="PROTEIN PHOSPHATASE 2C"/>
    <property type="match status" value="1"/>
</dbReference>
<organism evidence="2">
    <name type="scientific">Sedimenticola thiotaurini</name>
    <dbReference type="NCBI Taxonomy" id="1543721"/>
    <lineage>
        <taxon>Bacteria</taxon>
        <taxon>Pseudomonadati</taxon>
        <taxon>Pseudomonadota</taxon>
        <taxon>Gammaproteobacteria</taxon>
        <taxon>Chromatiales</taxon>
        <taxon>Sedimenticolaceae</taxon>
        <taxon>Sedimenticola</taxon>
    </lineage>
</organism>
<proteinExistence type="predicted"/>
<dbReference type="Pfam" id="PF13672">
    <property type="entry name" value="PP2C_2"/>
    <property type="match status" value="1"/>
</dbReference>
<dbReference type="Proteomes" id="UP000886251">
    <property type="component" value="Unassembled WGS sequence"/>
</dbReference>
<evidence type="ECO:0000313" key="2">
    <source>
        <dbReference type="EMBL" id="HEB96057.1"/>
    </source>
</evidence>
<dbReference type="PROSITE" id="PS51746">
    <property type="entry name" value="PPM_2"/>
    <property type="match status" value="1"/>
</dbReference>
<comment type="caution">
    <text evidence="2">The sequence shown here is derived from an EMBL/GenBank/DDBJ whole genome shotgun (WGS) entry which is preliminary data.</text>
</comment>
<accession>A0A831RIV9</accession>
<dbReference type="PANTHER" id="PTHR13832:SF827">
    <property type="entry name" value="PROTEIN PHOSPHATASE 1L"/>
    <property type="match status" value="1"/>
</dbReference>